<sequence length="190" mass="20948">MGGEVPRVGTPTTLQARIRRRRKSDCMKAESSEDDGVELRRGPLQASVRRSLNEAALQLALLNRRVGGRLELKDADLECFNLVHNEGPLTPSVLARRAALHPATVTGVLDRLERGGWVVRERDPGNRRAVLVRALRDRNNELFGLLAGMNTAMADILSEYSTDELRVIADFLDRTADAGRHATDDLASEA</sequence>
<dbReference type="EMBL" id="VFPA01000003">
    <property type="protein sequence ID" value="TQM09641.1"/>
    <property type="molecule type" value="Genomic_DNA"/>
</dbReference>
<dbReference type="GO" id="GO:0006950">
    <property type="term" value="P:response to stress"/>
    <property type="evidence" value="ECO:0007669"/>
    <property type="project" value="TreeGrafter"/>
</dbReference>
<proteinExistence type="predicted"/>
<gene>
    <name evidence="3" type="ORF">FB558_5407</name>
</gene>
<dbReference type="PANTHER" id="PTHR33164">
    <property type="entry name" value="TRANSCRIPTIONAL REGULATOR, MARR FAMILY"/>
    <property type="match status" value="1"/>
</dbReference>
<name>A0A543DJZ8_9PSEU</name>
<feature type="domain" description="HTH marR-type" evidence="2">
    <location>
        <begin position="45"/>
        <end position="177"/>
    </location>
</feature>
<dbReference type="AlphaFoldDB" id="A0A543DJZ8"/>
<feature type="compositionally biased region" description="Basic and acidic residues" evidence="1">
    <location>
        <begin position="24"/>
        <end position="38"/>
    </location>
</feature>
<keyword evidence="3" id="KW-0238">DNA-binding</keyword>
<keyword evidence="4" id="KW-1185">Reference proteome</keyword>
<evidence type="ECO:0000259" key="2">
    <source>
        <dbReference type="PROSITE" id="PS50995"/>
    </source>
</evidence>
<dbReference type="InterPro" id="IPR036388">
    <property type="entry name" value="WH-like_DNA-bd_sf"/>
</dbReference>
<dbReference type="PRINTS" id="PR00598">
    <property type="entry name" value="HTHMARR"/>
</dbReference>
<evidence type="ECO:0000313" key="3">
    <source>
        <dbReference type="EMBL" id="TQM09641.1"/>
    </source>
</evidence>
<comment type="caution">
    <text evidence="3">The sequence shown here is derived from an EMBL/GenBank/DDBJ whole genome shotgun (WGS) entry which is preliminary data.</text>
</comment>
<organism evidence="3 4">
    <name type="scientific">Pseudonocardia kunmingensis</name>
    <dbReference type="NCBI Taxonomy" id="630975"/>
    <lineage>
        <taxon>Bacteria</taxon>
        <taxon>Bacillati</taxon>
        <taxon>Actinomycetota</taxon>
        <taxon>Actinomycetes</taxon>
        <taxon>Pseudonocardiales</taxon>
        <taxon>Pseudonocardiaceae</taxon>
        <taxon>Pseudonocardia</taxon>
    </lineage>
</organism>
<dbReference type="PROSITE" id="PS50995">
    <property type="entry name" value="HTH_MARR_2"/>
    <property type="match status" value="1"/>
</dbReference>
<dbReference type="SMART" id="SM00347">
    <property type="entry name" value="HTH_MARR"/>
    <property type="match status" value="1"/>
</dbReference>
<dbReference type="Gene3D" id="1.10.10.10">
    <property type="entry name" value="Winged helix-like DNA-binding domain superfamily/Winged helix DNA-binding domain"/>
    <property type="match status" value="1"/>
</dbReference>
<dbReference type="SUPFAM" id="SSF46785">
    <property type="entry name" value="Winged helix' DNA-binding domain"/>
    <property type="match status" value="1"/>
</dbReference>
<reference evidence="3 4" key="1">
    <citation type="submission" date="2019-06" db="EMBL/GenBank/DDBJ databases">
        <title>Sequencing the genomes of 1000 actinobacteria strains.</title>
        <authorList>
            <person name="Klenk H.-P."/>
        </authorList>
    </citation>
    <scope>NUCLEOTIDE SEQUENCE [LARGE SCALE GENOMIC DNA]</scope>
    <source>
        <strain evidence="3 4">DSM 45301</strain>
    </source>
</reference>
<dbReference type="InterPro" id="IPR036390">
    <property type="entry name" value="WH_DNA-bd_sf"/>
</dbReference>
<dbReference type="Proteomes" id="UP000315677">
    <property type="component" value="Unassembled WGS sequence"/>
</dbReference>
<evidence type="ECO:0000313" key="4">
    <source>
        <dbReference type="Proteomes" id="UP000315677"/>
    </source>
</evidence>
<dbReference type="Pfam" id="PF01047">
    <property type="entry name" value="MarR"/>
    <property type="match status" value="1"/>
</dbReference>
<feature type="region of interest" description="Disordered" evidence="1">
    <location>
        <begin position="18"/>
        <end position="38"/>
    </location>
</feature>
<dbReference type="GO" id="GO:0003700">
    <property type="term" value="F:DNA-binding transcription factor activity"/>
    <property type="evidence" value="ECO:0007669"/>
    <property type="project" value="InterPro"/>
</dbReference>
<evidence type="ECO:0000256" key="1">
    <source>
        <dbReference type="SAM" id="MobiDB-lite"/>
    </source>
</evidence>
<dbReference type="InterPro" id="IPR000835">
    <property type="entry name" value="HTH_MarR-typ"/>
</dbReference>
<protein>
    <submittedName>
        <fullName evidence="3">DNA-binding MarR family transcriptional regulator</fullName>
    </submittedName>
</protein>
<accession>A0A543DJZ8</accession>
<dbReference type="PANTHER" id="PTHR33164:SF106">
    <property type="entry name" value="TRANSCRIPTIONAL REGULATORY PROTEIN"/>
    <property type="match status" value="1"/>
</dbReference>
<dbReference type="GO" id="GO:0003677">
    <property type="term" value="F:DNA binding"/>
    <property type="evidence" value="ECO:0007669"/>
    <property type="project" value="UniProtKB-KW"/>
</dbReference>
<dbReference type="InterPro" id="IPR039422">
    <property type="entry name" value="MarR/SlyA-like"/>
</dbReference>